<name>A0AAE0JW94_9PEZI</name>
<dbReference type="GO" id="GO:0004558">
    <property type="term" value="F:alpha-1,4-glucosidase activity"/>
    <property type="evidence" value="ECO:0007669"/>
    <property type="project" value="UniProtKB-EC"/>
</dbReference>
<dbReference type="InterPro" id="IPR017853">
    <property type="entry name" value="GH"/>
</dbReference>
<gene>
    <name evidence="7" type="ORF">B0T24DRAFT_635920</name>
</gene>
<dbReference type="SUPFAM" id="SSF51445">
    <property type="entry name" value="(Trans)glycosidases"/>
    <property type="match status" value="1"/>
</dbReference>
<dbReference type="InterPro" id="IPR011013">
    <property type="entry name" value="Gal_mutarotase_sf_dom"/>
</dbReference>
<evidence type="ECO:0000259" key="6">
    <source>
        <dbReference type="Pfam" id="PF13802"/>
    </source>
</evidence>
<evidence type="ECO:0000256" key="4">
    <source>
        <dbReference type="RuleBase" id="RU361185"/>
    </source>
</evidence>
<dbReference type="InterPro" id="IPR000322">
    <property type="entry name" value="Glyco_hydro_31_TIM"/>
</dbReference>
<dbReference type="CDD" id="cd14752">
    <property type="entry name" value="GH31_N"/>
    <property type="match status" value="1"/>
</dbReference>
<dbReference type="Proteomes" id="UP001287356">
    <property type="component" value="Unassembled WGS sequence"/>
</dbReference>
<dbReference type="Pfam" id="PF01055">
    <property type="entry name" value="Glyco_hydro_31_2nd"/>
    <property type="match status" value="1"/>
</dbReference>
<evidence type="ECO:0000313" key="7">
    <source>
        <dbReference type="EMBL" id="KAK3365468.1"/>
    </source>
</evidence>
<evidence type="ECO:0000256" key="1">
    <source>
        <dbReference type="ARBA" id="ARBA00001657"/>
    </source>
</evidence>
<protein>
    <recommendedName>
        <fullName evidence="3">alpha-glucosidase</fullName>
        <ecNumber evidence="3">3.2.1.20</ecNumber>
    </recommendedName>
</protein>
<dbReference type="EMBL" id="JAULSN010000008">
    <property type="protein sequence ID" value="KAK3365468.1"/>
    <property type="molecule type" value="Genomic_DNA"/>
</dbReference>
<dbReference type="PANTHER" id="PTHR22762">
    <property type="entry name" value="ALPHA-GLUCOSIDASE"/>
    <property type="match status" value="1"/>
</dbReference>
<comment type="catalytic activity">
    <reaction evidence="1">
        <text>Hydrolysis of terminal, non-reducing (1-&gt;4)-linked alpha-D-glucose residues with release of alpha-D-glucose.</text>
        <dbReference type="EC" id="3.2.1.20"/>
    </reaction>
</comment>
<keyword evidence="4" id="KW-0326">Glycosidase</keyword>
<dbReference type="Gene3D" id="3.20.20.80">
    <property type="entry name" value="Glycosidases"/>
    <property type="match status" value="1"/>
</dbReference>
<dbReference type="PANTHER" id="PTHR22762:SF165">
    <property type="entry name" value="PUTATIVE (AFU_ORTHOLOGUE AFUA_1G06560)-RELATED"/>
    <property type="match status" value="1"/>
</dbReference>
<evidence type="ECO:0000313" key="8">
    <source>
        <dbReference type="Proteomes" id="UP001287356"/>
    </source>
</evidence>
<evidence type="ECO:0000259" key="5">
    <source>
        <dbReference type="Pfam" id="PF01055"/>
    </source>
</evidence>
<proteinExistence type="inferred from homology"/>
<comment type="caution">
    <text evidence="7">The sequence shown here is derived from an EMBL/GenBank/DDBJ whole genome shotgun (WGS) entry which is preliminary data.</text>
</comment>
<reference evidence="7" key="1">
    <citation type="journal article" date="2023" name="Mol. Phylogenet. Evol.">
        <title>Genome-scale phylogeny and comparative genomics of the fungal order Sordariales.</title>
        <authorList>
            <person name="Hensen N."/>
            <person name="Bonometti L."/>
            <person name="Westerberg I."/>
            <person name="Brannstrom I.O."/>
            <person name="Guillou S."/>
            <person name="Cros-Aarteil S."/>
            <person name="Calhoun S."/>
            <person name="Haridas S."/>
            <person name="Kuo A."/>
            <person name="Mondo S."/>
            <person name="Pangilinan J."/>
            <person name="Riley R."/>
            <person name="LaButti K."/>
            <person name="Andreopoulos B."/>
            <person name="Lipzen A."/>
            <person name="Chen C."/>
            <person name="Yan M."/>
            <person name="Daum C."/>
            <person name="Ng V."/>
            <person name="Clum A."/>
            <person name="Steindorff A."/>
            <person name="Ohm R.A."/>
            <person name="Martin F."/>
            <person name="Silar P."/>
            <person name="Natvig D.O."/>
            <person name="Lalanne C."/>
            <person name="Gautier V."/>
            <person name="Ament-Velasquez S.L."/>
            <person name="Kruys A."/>
            <person name="Hutchinson M.I."/>
            <person name="Powell A.J."/>
            <person name="Barry K."/>
            <person name="Miller A.N."/>
            <person name="Grigoriev I.V."/>
            <person name="Debuchy R."/>
            <person name="Gladieux P."/>
            <person name="Hiltunen Thoren M."/>
            <person name="Johannesson H."/>
        </authorList>
    </citation>
    <scope>NUCLEOTIDE SEQUENCE</scope>
    <source>
        <strain evidence="7">CBS 958.72</strain>
    </source>
</reference>
<comment type="similarity">
    <text evidence="2 4">Belongs to the glycosyl hydrolase 31 family.</text>
</comment>
<feature type="domain" description="Glycoside hydrolase family 31 N-terminal" evidence="6">
    <location>
        <begin position="150"/>
        <end position="209"/>
    </location>
</feature>
<sequence>MSIIERDLTYFVLPPSSTPLIIGSEITSFSLVSGPKSHFQGFEWTLQFPFPLAYRIILTGPDRPRPPHDNVAAPSQLCQFKLRSLDTEKCHAVFSFPSSSLDGQGRVELRLWWSYQLFSEVWHHSYSSGDDATRLVMRDLQARSYSLTEHGVIRHWALDRSRLHLGLGEKAAPIDLTGRSFVMHATDAALYDAYRTDPLYKHTPFLISTPRPAPSGDGGGSTQRLTYAIYHATNSVATWDIGAEIDYPSGGWSKRFVQHWGGLEEWVLIGKGVESVVKLFAEMANKPRLVGRDWLGYLASTMLLADKDNAQELLEEWPILCAQNDVPCSAMHLSSGFTVDEKTGSRWVFYMNKKRYPDFKEMVKVFHKAGMKVVPNVKPYMLQTHPDYELVEQGDGLFYDPISKGPSKQNIWSSGIAESGDGSWVDFSAPEARKWWARGVQGLIDLSVDGIWDDNSEFFTRDDGLLCKNEFNHTREVTVRGKINTGLMGRIMGNEMMNKVSHDTLQVAAPGRRTYVLTRSGNPAAFKYACSTWSGDNMTSWHNLRGSQHMQLNSAMSLMQSTGADVGGFGGDAPSPELFVRWVQLGVTHSRFCIHSAPTDTHGKEKLNVPWMHPASLSIIRGHIKWRYRILPFLNDLMWRSHLDAAPPNAPLFYGPFANDPVLFTEQVLEGFDAWLGVGKILTAPQLFQGCLTRNVYFPKASPDDGSLYFDLHAPFETHKAGQWVTVATPIEHAGLFAREGTVIPVGKNKVTVTALSGPARRYTDGVDVVLDTDGGQVGLDDWRGLLIFPGYDGKTYTGEWIEDDGISSHPGTYIVKVSYCGRLDVVEIKASVEENGFRPLWRGILRVILPAGDRRQVVGTDTAMEGENVLLLAQGLSP</sequence>
<evidence type="ECO:0000256" key="3">
    <source>
        <dbReference type="ARBA" id="ARBA00012741"/>
    </source>
</evidence>
<reference evidence="7" key="2">
    <citation type="submission" date="2023-06" db="EMBL/GenBank/DDBJ databases">
        <authorList>
            <consortium name="Lawrence Berkeley National Laboratory"/>
            <person name="Haridas S."/>
            <person name="Hensen N."/>
            <person name="Bonometti L."/>
            <person name="Westerberg I."/>
            <person name="Brannstrom I.O."/>
            <person name="Guillou S."/>
            <person name="Cros-Aarteil S."/>
            <person name="Calhoun S."/>
            <person name="Kuo A."/>
            <person name="Mondo S."/>
            <person name="Pangilinan J."/>
            <person name="Riley R."/>
            <person name="Labutti K."/>
            <person name="Andreopoulos B."/>
            <person name="Lipzen A."/>
            <person name="Chen C."/>
            <person name="Yanf M."/>
            <person name="Daum C."/>
            <person name="Ng V."/>
            <person name="Clum A."/>
            <person name="Steindorff A."/>
            <person name="Ohm R."/>
            <person name="Martin F."/>
            <person name="Silar P."/>
            <person name="Natvig D."/>
            <person name="Lalanne C."/>
            <person name="Gautier V."/>
            <person name="Ament-Velasquez S.L."/>
            <person name="Kruys A."/>
            <person name="Hutchinson M.I."/>
            <person name="Powell A.J."/>
            <person name="Barry K."/>
            <person name="Miller A.N."/>
            <person name="Grigoriev I.V."/>
            <person name="Debuchy R."/>
            <person name="Gladieux P."/>
            <person name="Thoren M.H."/>
            <person name="Johannesson H."/>
        </authorList>
    </citation>
    <scope>NUCLEOTIDE SEQUENCE</scope>
    <source>
        <strain evidence="7">CBS 958.72</strain>
    </source>
</reference>
<dbReference type="Gene3D" id="2.60.40.1760">
    <property type="entry name" value="glycosyl hydrolase (family 31)"/>
    <property type="match status" value="1"/>
</dbReference>
<dbReference type="InterPro" id="IPR013780">
    <property type="entry name" value="Glyco_hydro_b"/>
</dbReference>
<dbReference type="GO" id="GO:0030246">
    <property type="term" value="F:carbohydrate binding"/>
    <property type="evidence" value="ECO:0007669"/>
    <property type="project" value="InterPro"/>
</dbReference>
<dbReference type="EC" id="3.2.1.20" evidence="3"/>
<dbReference type="InterPro" id="IPR025887">
    <property type="entry name" value="Glyco_hydro_31_N_dom"/>
</dbReference>
<dbReference type="GO" id="GO:0005975">
    <property type="term" value="P:carbohydrate metabolic process"/>
    <property type="evidence" value="ECO:0007669"/>
    <property type="project" value="InterPro"/>
</dbReference>
<feature type="domain" description="Glycoside hydrolase family 31 TIM barrel" evidence="5">
    <location>
        <begin position="295"/>
        <end position="635"/>
    </location>
</feature>
<dbReference type="SUPFAM" id="SSF74650">
    <property type="entry name" value="Galactose mutarotase-like"/>
    <property type="match status" value="1"/>
</dbReference>
<dbReference type="Pfam" id="PF13802">
    <property type="entry name" value="Gal_mutarotas_2"/>
    <property type="match status" value="1"/>
</dbReference>
<evidence type="ECO:0000256" key="2">
    <source>
        <dbReference type="ARBA" id="ARBA00007806"/>
    </source>
</evidence>
<dbReference type="Gene3D" id="2.60.40.1180">
    <property type="entry name" value="Golgi alpha-mannosidase II"/>
    <property type="match status" value="1"/>
</dbReference>
<organism evidence="7 8">
    <name type="scientific">Lasiosphaeria ovina</name>
    <dbReference type="NCBI Taxonomy" id="92902"/>
    <lineage>
        <taxon>Eukaryota</taxon>
        <taxon>Fungi</taxon>
        <taxon>Dikarya</taxon>
        <taxon>Ascomycota</taxon>
        <taxon>Pezizomycotina</taxon>
        <taxon>Sordariomycetes</taxon>
        <taxon>Sordariomycetidae</taxon>
        <taxon>Sordariales</taxon>
        <taxon>Lasiosphaeriaceae</taxon>
        <taxon>Lasiosphaeria</taxon>
    </lineage>
</organism>
<keyword evidence="8" id="KW-1185">Reference proteome</keyword>
<keyword evidence="4" id="KW-0378">Hydrolase</keyword>
<accession>A0AAE0JW94</accession>
<dbReference type="AlphaFoldDB" id="A0AAE0JW94"/>